<dbReference type="EMBL" id="QPJC01000024">
    <property type="protein sequence ID" value="RCW38219.1"/>
    <property type="molecule type" value="Genomic_DNA"/>
</dbReference>
<keyword evidence="4" id="KW-0812">Transmembrane</keyword>
<feature type="compositionally biased region" description="Acidic residues" evidence="3">
    <location>
        <begin position="70"/>
        <end position="86"/>
    </location>
</feature>
<gene>
    <name evidence="6" type="ORF">DFQ14_1242</name>
</gene>
<sequence>MDSTDHEDVRGKLDSYFSGHLDDAEWSVVRAHLAECEECSAELTRPVPWRRAAPQRVAPQDTGDGALTDEFPEDEDAGGDPPDDMDPQQPYPDGPPPTVEVIAPPGWPVVFGTALVAALVAFGLGYAVATIA</sequence>
<evidence type="ECO:0000313" key="6">
    <source>
        <dbReference type="EMBL" id="RCW38219.1"/>
    </source>
</evidence>
<evidence type="ECO:0000256" key="3">
    <source>
        <dbReference type="SAM" id="MobiDB-lite"/>
    </source>
</evidence>
<organism evidence="6 7">
    <name type="scientific">Halopolyspora algeriensis</name>
    <dbReference type="NCBI Taxonomy" id="1500506"/>
    <lineage>
        <taxon>Bacteria</taxon>
        <taxon>Bacillati</taxon>
        <taxon>Actinomycetota</taxon>
        <taxon>Actinomycetes</taxon>
        <taxon>Actinomycetes incertae sedis</taxon>
        <taxon>Halopolyspora</taxon>
    </lineage>
</organism>
<name>A0A368VAN1_9ACTN</name>
<comment type="caution">
    <text evidence="6">The sequence shown here is derived from an EMBL/GenBank/DDBJ whole genome shotgun (WGS) entry which is preliminary data.</text>
</comment>
<dbReference type="Pfam" id="PF13490">
    <property type="entry name" value="zf-HC2"/>
    <property type="match status" value="1"/>
</dbReference>
<feature type="transmembrane region" description="Helical" evidence="4">
    <location>
        <begin position="106"/>
        <end position="129"/>
    </location>
</feature>
<keyword evidence="2" id="KW-0804">Transcription</keyword>
<dbReference type="AlphaFoldDB" id="A0A368VAN1"/>
<evidence type="ECO:0000259" key="5">
    <source>
        <dbReference type="Pfam" id="PF13490"/>
    </source>
</evidence>
<reference evidence="6 7" key="1">
    <citation type="submission" date="2018-07" db="EMBL/GenBank/DDBJ databases">
        <title>Genomic Encyclopedia of Type Strains, Phase III (KMG-III): the genomes of soil and plant-associated and newly described type strains.</title>
        <authorList>
            <person name="Whitman W."/>
        </authorList>
    </citation>
    <scope>NUCLEOTIDE SEQUENCE [LARGE SCALE GENOMIC DNA]</scope>
    <source>
        <strain evidence="6 7">CECT 8575</strain>
    </source>
</reference>
<feature type="domain" description="Putative zinc-finger" evidence="5">
    <location>
        <begin position="7"/>
        <end position="39"/>
    </location>
</feature>
<feature type="region of interest" description="Disordered" evidence="3">
    <location>
        <begin position="45"/>
        <end position="103"/>
    </location>
</feature>
<proteinExistence type="predicted"/>
<keyword evidence="4" id="KW-1133">Transmembrane helix</keyword>
<accession>A0A368VAN1</accession>
<protein>
    <submittedName>
        <fullName evidence="6">Putative zinc finger protein</fullName>
    </submittedName>
</protein>
<evidence type="ECO:0000256" key="2">
    <source>
        <dbReference type="ARBA" id="ARBA00023163"/>
    </source>
</evidence>
<dbReference type="InterPro" id="IPR041916">
    <property type="entry name" value="Anti_sigma_zinc_sf"/>
</dbReference>
<keyword evidence="1" id="KW-0805">Transcription regulation</keyword>
<feature type="compositionally biased region" description="Pro residues" evidence="3">
    <location>
        <begin position="89"/>
        <end position="98"/>
    </location>
</feature>
<dbReference type="Gene3D" id="1.10.10.1320">
    <property type="entry name" value="Anti-sigma factor, zinc-finger domain"/>
    <property type="match status" value="1"/>
</dbReference>
<keyword evidence="4" id="KW-0472">Membrane</keyword>
<evidence type="ECO:0000313" key="7">
    <source>
        <dbReference type="Proteomes" id="UP000253495"/>
    </source>
</evidence>
<evidence type="ECO:0000256" key="4">
    <source>
        <dbReference type="SAM" id="Phobius"/>
    </source>
</evidence>
<dbReference type="InterPro" id="IPR027383">
    <property type="entry name" value="Znf_put"/>
</dbReference>
<evidence type="ECO:0000256" key="1">
    <source>
        <dbReference type="ARBA" id="ARBA00023015"/>
    </source>
</evidence>
<keyword evidence="7" id="KW-1185">Reference proteome</keyword>
<dbReference type="RefSeq" id="WP_246195500.1">
    <property type="nucleotide sequence ID" value="NZ_QPJC01000024.1"/>
</dbReference>
<dbReference type="Proteomes" id="UP000253495">
    <property type="component" value="Unassembled WGS sequence"/>
</dbReference>